<evidence type="ECO:0000256" key="1">
    <source>
        <dbReference type="SAM" id="MobiDB-lite"/>
    </source>
</evidence>
<protein>
    <submittedName>
        <fullName evidence="3">DUF3617 domain-containing protein</fullName>
    </submittedName>
</protein>
<feature type="compositionally biased region" description="Polar residues" evidence="1">
    <location>
        <begin position="142"/>
        <end position="152"/>
    </location>
</feature>
<sequence length="152" mass="16398">MKFAIYTLLIAAAATGAQAITPGKWSTTGKTVDFQMQMPPGVPASVVDMIKSRMAGQSYSSSQCITRDDIDKAPEKMFSESNGQCKYDRFDMSGGKLDAVASCKMQGVRMRMEMTGTHTDTTFQTRMKMTGDGDMGPMTIISEGSGTRTGDC</sequence>
<feature type="chain" id="PRO_5046818886" evidence="2">
    <location>
        <begin position="20"/>
        <end position="152"/>
    </location>
</feature>
<proteinExistence type="predicted"/>
<dbReference type="Pfam" id="PF12276">
    <property type="entry name" value="DUF3617"/>
    <property type="match status" value="1"/>
</dbReference>
<organism evidence="3 4">
    <name type="scientific">Pacificimonas pallii</name>
    <dbReference type="NCBI Taxonomy" id="2827236"/>
    <lineage>
        <taxon>Bacteria</taxon>
        <taxon>Pseudomonadati</taxon>
        <taxon>Pseudomonadota</taxon>
        <taxon>Alphaproteobacteria</taxon>
        <taxon>Sphingomonadales</taxon>
        <taxon>Sphingosinicellaceae</taxon>
        <taxon>Pacificimonas</taxon>
    </lineage>
</organism>
<comment type="caution">
    <text evidence="3">The sequence shown here is derived from an EMBL/GenBank/DDBJ whole genome shotgun (WGS) entry which is preliminary data.</text>
</comment>
<reference evidence="3 4" key="1">
    <citation type="submission" date="2021-04" db="EMBL/GenBank/DDBJ databases">
        <authorList>
            <person name="Pira H."/>
            <person name="Risdian C."/>
            <person name="Wink J."/>
        </authorList>
    </citation>
    <scope>NUCLEOTIDE SEQUENCE [LARGE SCALE GENOMIC DNA]</scope>
    <source>
        <strain evidence="3 4">WHA3</strain>
    </source>
</reference>
<name>A0ABS6SCM9_9SPHN</name>
<gene>
    <name evidence="3" type="ORF">KCG44_05200</name>
</gene>
<dbReference type="InterPro" id="IPR022061">
    <property type="entry name" value="DUF3617"/>
</dbReference>
<evidence type="ECO:0000256" key="2">
    <source>
        <dbReference type="SAM" id="SignalP"/>
    </source>
</evidence>
<feature type="signal peptide" evidence="2">
    <location>
        <begin position="1"/>
        <end position="19"/>
    </location>
</feature>
<feature type="region of interest" description="Disordered" evidence="1">
    <location>
        <begin position="129"/>
        <end position="152"/>
    </location>
</feature>
<evidence type="ECO:0000313" key="4">
    <source>
        <dbReference type="Proteomes" id="UP000722336"/>
    </source>
</evidence>
<dbReference type="Proteomes" id="UP000722336">
    <property type="component" value="Unassembled WGS sequence"/>
</dbReference>
<evidence type="ECO:0000313" key="3">
    <source>
        <dbReference type="EMBL" id="MBV7256177.1"/>
    </source>
</evidence>
<dbReference type="RefSeq" id="WP_218444726.1">
    <property type="nucleotide sequence ID" value="NZ_JAGSPA010000002.1"/>
</dbReference>
<keyword evidence="2" id="KW-0732">Signal</keyword>
<dbReference type="EMBL" id="JAGSPA010000002">
    <property type="protein sequence ID" value="MBV7256177.1"/>
    <property type="molecule type" value="Genomic_DNA"/>
</dbReference>
<keyword evidence="4" id="KW-1185">Reference proteome</keyword>
<accession>A0ABS6SCM9</accession>